<dbReference type="EMBL" id="JBBCAQ010000037">
    <property type="protein sequence ID" value="KAK7573484.1"/>
    <property type="molecule type" value="Genomic_DNA"/>
</dbReference>
<proteinExistence type="predicted"/>
<gene>
    <name evidence="1" type="ORF">V9T40_010675</name>
</gene>
<reference evidence="1 2" key="1">
    <citation type="submission" date="2024-03" db="EMBL/GenBank/DDBJ databases">
        <title>Adaptation during the transition from Ophiocordyceps entomopathogen to insect associate is accompanied by gene loss and intensified selection.</title>
        <authorList>
            <person name="Ward C.M."/>
            <person name="Onetto C.A."/>
            <person name="Borneman A.R."/>
        </authorList>
    </citation>
    <scope>NUCLEOTIDE SEQUENCE [LARGE SCALE GENOMIC DNA]</scope>
    <source>
        <strain evidence="1">AWRI1</strain>
        <tissue evidence="1">Single Adult Female</tissue>
    </source>
</reference>
<dbReference type="Proteomes" id="UP001367676">
    <property type="component" value="Unassembled WGS sequence"/>
</dbReference>
<comment type="caution">
    <text evidence="1">The sequence shown here is derived from an EMBL/GenBank/DDBJ whole genome shotgun (WGS) entry which is preliminary data.</text>
</comment>
<protein>
    <submittedName>
        <fullName evidence="1">Uncharacterized protein</fullName>
    </submittedName>
</protein>
<evidence type="ECO:0000313" key="2">
    <source>
        <dbReference type="Proteomes" id="UP001367676"/>
    </source>
</evidence>
<accession>A0AAN9T5D7</accession>
<sequence>MSFHYKSSRRERIAVAGIVWRRKSSIEGALSDSSLSKLCAKLIAWLSLHDDDDDDVVSNVVFFTLPTPNPQEPPPYPLPSRLSLLGVSRVIGALPSPPSLPAAKGAAALQLEPINLLSRLLTSPSTDSPLHPAAQQPASVSRILVGDAKGEKRWATISLFIASSSFRHLPPTQPPLAHCQPPPPV</sequence>
<evidence type="ECO:0000313" key="1">
    <source>
        <dbReference type="EMBL" id="KAK7573484.1"/>
    </source>
</evidence>
<dbReference type="AlphaFoldDB" id="A0AAN9T5D7"/>
<organism evidence="1 2">
    <name type="scientific">Parthenolecanium corni</name>
    <dbReference type="NCBI Taxonomy" id="536013"/>
    <lineage>
        <taxon>Eukaryota</taxon>
        <taxon>Metazoa</taxon>
        <taxon>Ecdysozoa</taxon>
        <taxon>Arthropoda</taxon>
        <taxon>Hexapoda</taxon>
        <taxon>Insecta</taxon>
        <taxon>Pterygota</taxon>
        <taxon>Neoptera</taxon>
        <taxon>Paraneoptera</taxon>
        <taxon>Hemiptera</taxon>
        <taxon>Sternorrhyncha</taxon>
        <taxon>Coccoidea</taxon>
        <taxon>Coccidae</taxon>
        <taxon>Parthenolecanium</taxon>
    </lineage>
</organism>
<name>A0AAN9T5D7_9HEMI</name>
<keyword evidence="2" id="KW-1185">Reference proteome</keyword>